<evidence type="ECO:0000259" key="1">
    <source>
        <dbReference type="PROSITE" id="PS50943"/>
    </source>
</evidence>
<sequence>MERDIRLNWHLLVEEAIKRRKEQKISQRRLAAITGISQPTISRFEQKRDDIQLASAFKVLGALGLLVQR</sequence>
<name>A0ABV7D6Q3_9PROT</name>
<dbReference type="Pfam" id="PF01381">
    <property type="entry name" value="HTH_3"/>
    <property type="match status" value="1"/>
</dbReference>
<dbReference type="RefSeq" id="WP_194213970.1">
    <property type="nucleotide sequence ID" value="NZ_CP061205.1"/>
</dbReference>
<organism evidence="2 3">
    <name type="scientific">Kordiimonas pumila</name>
    <dbReference type="NCBI Taxonomy" id="2161677"/>
    <lineage>
        <taxon>Bacteria</taxon>
        <taxon>Pseudomonadati</taxon>
        <taxon>Pseudomonadota</taxon>
        <taxon>Alphaproteobacteria</taxon>
        <taxon>Kordiimonadales</taxon>
        <taxon>Kordiimonadaceae</taxon>
        <taxon>Kordiimonas</taxon>
    </lineage>
</organism>
<comment type="caution">
    <text evidence="2">The sequence shown here is derived from an EMBL/GenBank/DDBJ whole genome shotgun (WGS) entry which is preliminary data.</text>
</comment>
<dbReference type="Gene3D" id="1.10.260.40">
    <property type="entry name" value="lambda repressor-like DNA-binding domains"/>
    <property type="match status" value="1"/>
</dbReference>
<dbReference type="SUPFAM" id="SSF47413">
    <property type="entry name" value="lambda repressor-like DNA-binding domains"/>
    <property type="match status" value="1"/>
</dbReference>
<accession>A0ABV7D6Q3</accession>
<feature type="domain" description="HTH cro/C1-type" evidence="1">
    <location>
        <begin position="18"/>
        <end position="69"/>
    </location>
</feature>
<dbReference type="InterPro" id="IPR010982">
    <property type="entry name" value="Lambda_DNA-bd_dom_sf"/>
</dbReference>
<evidence type="ECO:0000313" key="3">
    <source>
        <dbReference type="Proteomes" id="UP001595444"/>
    </source>
</evidence>
<proteinExistence type="predicted"/>
<dbReference type="PROSITE" id="PS50943">
    <property type="entry name" value="HTH_CROC1"/>
    <property type="match status" value="1"/>
</dbReference>
<dbReference type="EMBL" id="JBHRSL010000010">
    <property type="protein sequence ID" value="MFC3052365.1"/>
    <property type="molecule type" value="Genomic_DNA"/>
</dbReference>
<reference evidence="3" key="1">
    <citation type="journal article" date="2019" name="Int. J. Syst. Evol. Microbiol.">
        <title>The Global Catalogue of Microorganisms (GCM) 10K type strain sequencing project: providing services to taxonomists for standard genome sequencing and annotation.</title>
        <authorList>
            <consortium name="The Broad Institute Genomics Platform"/>
            <consortium name="The Broad Institute Genome Sequencing Center for Infectious Disease"/>
            <person name="Wu L."/>
            <person name="Ma J."/>
        </authorList>
    </citation>
    <scope>NUCLEOTIDE SEQUENCE [LARGE SCALE GENOMIC DNA]</scope>
    <source>
        <strain evidence="3">KCTC 62164</strain>
    </source>
</reference>
<gene>
    <name evidence="2" type="ORF">ACFOKA_10665</name>
</gene>
<dbReference type="InterPro" id="IPR001387">
    <property type="entry name" value="Cro/C1-type_HTH"/>
</dbReference>
<dbReference type="SMART" id="SM00530">
    <property type="entry name" value="HTH_XRE"/>
    <property type="match status" value="1"/>
</dbReference>
<keyword evidence="3" id="KW-1185">Reference proteome</keyword>
<evidence type="ECO:0000313" key="2">
    <source>
        <dbReference type="EMBL" id="MFC3052365.1"/>
    </source>
</evidence>
<dbReference type="CDD" id="cd00093">
    <property type="entry name" value="HTH_XRE"/>
    <property type="match status" value="1"/>
</dbReference>
<dbReference type="Proteomes" id="UP001595444">
    <property type="component" value="Unassembled WGS sequence"/>
</dbReference>
<protein>
    <submittedName>
        <fullName evidence="2">Helix-turn-helix domain-containing protein</fullName>
    </submittedName>
</protein>